<dbReference type="PANTHER" id="PTHR12904:SF22">
    <property type="entry name" value="ZYG-11 FAMILY MEMBER B, CELL CYCLE REGULATOR"/>
    <property type="match status" value="1"/>
</dbReference>
<evidence type="ECO:0000313" key="3">
    <source>
        <dbReference type="EMBL" id="KAF7283180.1"/>
    </source>
</evidence>
<accession>A0A834ISK0</accession>
<dbReference type="PANTHER" id="PTHR12904">
    <property type="match status" value="1"/>
</dbReference>
<keyword evidence="1" id="KW-0833">Ubl conjugation pathway</keyword>
<dbReference type="Pfam" id="PF22964">
    <property type="entry name" value="ZER1-like_2nd"/>
    <property type="match status" value="1"/>
</dbReference>
<dbReference type="AlphaFoldDB" id="A0A834ISK0"/>
<organism evidence="3 4">
    <name type="scientific">Rhynchophorus ferrugineus</name>
    <name type="common">Red palm weevil</name>
    <name type="synonym">Curculio ferrugineus</name>
    <dbReference type="NCBI Taxonomy" id="354439"/>
    <lineage>
        <taxon>Eukaryota</taxon>
        <taxon>Metazoa</taxon>
        <taxon>Ecdysozoa</taxon>
        <taxon>Arthropoda</taxon>
        <taxon>Hexapoda</taxon>
        <taxon>Insecta</taxon>
        <taxon>Pterygota</taxon>
        <taxon>Neoptera</taxon>
        <taxon>Endopterygota</taxon>
        <taxon>Coleoptera</taxon>
        <taxon>Polyphaga</taxon>
        <taxon>Cucujiformia</taxon>
        <taxon>Curculionidae</taxon>
        <taxon>Dryophthorinae</taxon>
        <taxon>Rhynchophorus</taxon>
    </lineage>
</organism>
<dbReference type="EMBL" id="JAACXV010000131">
    <property type="protein sequence ID" value="KAF7283180.1"/>
    <property type="molecule type" value="Genomic_DNA"/>
</dbReference>
<sequence length="557" mass="63216">MYESPISLKETCLDVICNNIYTYIGHQTIAKNGLTTNKKGCDDERTDKRYKFRDSDIFLVNTISERLMEKMLEKRILCDATLNIFSARNTILKTVKIKNCKVTKGGLEILKQHKIIDLEIVNLKNVSLSDILDCLGDWTLQNLVKANFARSTFTDTFRYSFVTKLTSLKSLKSLNLSYTDLNQSTFKTICESLCNLEHVDISGTQVRDLKPLCLLSEKLVTLTICDSIDAIEHMILTLKHLKALKLLDVSLSTVQLDAQELIVMRPIILQLLNRESLIPNLTSLNISGWKEVVHRESLLTFIKNHPKLTFLGIVLNDVTLESAFCDPTDSNYVHNIKIAGLGNEEQIKVTLQCYKEDAKYVHKALNHLFQLTSPFSKARPDILKLVLSLMEAHSERSRVQIAATACFFALTRGGQSKKIHLKLLSEGVNLILHAMESFPDELDLQRISLFTLYNRWILQEAQFDRHRCARLVVHTLGSFEDAGITRMAEAICDILSSKIIEGISNISNSVMTMKYPKSSEVIFRPKRKKCESSVKNRDKNYINGTEQLSSLTSAFEP</sequence>
<dbReference type="InterPro" id="IPR055142">
    <property type="entry name" value="ZER1-like_C"/>
</dbReference>
<reference evidence="3" key="1">
    <citation type="submission" date="2020-08" db="EMBL/GenBank/DDBJ databases">
        <title>Genome sequencing and assembly of the red palm weevil Rhynchophorus ferrugineus.</title>
        <authorList>
            <person name="Dias G.B."/>
            <person name="Bergman C.M."/>
            <person name="Manee M."/>
        </authorList>
    </citation>
    <scope>NUCLEOTIDE SEQUENCE</scope>
    <source>
        <strain evidence="3">AA-2017</strain>
        <tissue evidence="3">Whole larva</tissue>
    </source>
</reference>
<dbReference type="Gene3D" id="3.80.10.10">
    <property type="entry name" value="Ribonuclease Inhibitor"/>
    <property type="match status" value="1"/>
</dbReference>
<evidence type="ECO:0000313" key="4">
    <source>
        <dbReference type="Proteomes" id="UP000625711"/>
    </source>
</evidence>
<proteinExistence type="predicted"/>
<evidence type="ECO:0000256" key="1">
    <source>
        <dbReference type="ARBA" id="ARBA00022786"/>
    </source>
</evidence>
<comment type="caution">
    <text evidence="3">The sequence shown here is derived from an EMBL/GenBank/DDBJ whole genome shotgun (WGS) entry which is preliminary data.</text>
</comment>
<name>A0A834ISK0_RHYFE</name>
<dbReference type="Proteomes" id="UP000625711">
    <property type="component" value="Unassembled WGS sequence"/>
</dbReference>
<keyword evidence="4" id="KW-1185">Reference proteome</keyword>
<dbReference type="InterPro" id="IPR051341">
    <property type="entry name" value="Zyg-11_UBL_adapter"/>
</dbReference>
<evidence type="ECO:0000259" key="2">
    <source>
        <dbReference type="Pfam" id="PF22964"/>
    </source>
</evidence>
<dbReference type="InterPro" id="IPR032675">
    <property type="entry name" value="LRR_dom_sf"/>
</dbReference>
<dbReference type="OrthoDB" id="5783533at2759"/>
<protein>
    <recommendedName>
        <fullName evidence="2">Protein zer-1 homolog-like C-terminal domain-containing protein</fullName>
    </recommendedName>
</protein>
<feature type="domain" description="Protein zer-1 homolog-like C-terminal" evidence="2">
    <location>
        <begin position="390"/>
        <end position="499"/>
    </location>
</feature>
<dbReference type="GO" id="GO:0031462">
    <property type="term" value="C:Cul2-RING ubiquitin ligase complex"/>
    <property type="evidence" value="ECO:0007669"/>
    <property type="project" value="TreeGrafter"/>
</dbReference>
<gene>
    <name evidence="3" type="ORF">GWI33_001243</name>
</gene>
<dbReference type="SUPFAM" id="SSF52047">
    <property type="entry name" value="RNI-like"/>
    <property type="match status" value="1"/>
</dbReference>